<dbReference type="GeneID" id="85364017"/>
<feature type="region of interest" description="Disordered" evidence="1">
    <location>
        <begin position="74"/>
        <end position="146"/>
    </location>
</feature>
<feature type="compositionally biased region" description="Basic and acidic residues" evidence="1">
    <location>
        <begin position="119"/>
        <end position="133"/>
    </location>
</feature>
<evidence type="ECO:0000313" key="3">
    <source>
        <dbReference type="Proteomes" id="UP001175211"/>
    </source>
</evidence>
<dbReference type="EMBL" id="JAUEPS010000131">
    <property type="protein sequence ID" value="KAK0436175.1"/>
    <property type="molecule type" value="Genomic_DNA"/>
</dbReference>
<name>A0AA39MJX3_ARMTA</name>
<organism evidence="2 3">
    <name type="scientific">Armillaria tabescens</name>
    <name type="common">Ringless honey mushroom</name>
    <name type="synonym">Agaricus tabescens</name>
    <dbReference type="NCBI Taxonomy" id="1929756"/>
    <lineage>
        <taxon>Eukaryota</taxon>
        <taxon>Fungi</taxon>
        <taxon>Dikarya</taxon>
        <taxon>Basidiomycota</taxon>
        <taxon>Agaricomycotina</taxon>
        <taxon>Agaricomycetes</taxon>
        <taxon>Agaricomycetidae</taxon>
        <taxon>Agaricales</taxon>
        <taxon>Marasmiineae</taxon>
        <taxon>Physalacriaceae</taxon>
        <taxon>Desarmillaria</taxon>
    </lineage>
</organism>
<protein>
    <submittedName>
        <fullName evidence="2">Uncharacterized protein</fullName>
    </submittedName>
</protein>
<reference evidence="2" key="1">
    <citation type="submission" date="2023-06" db="EMBL/GenBank/DDBJ databases">
        <authorList>
            <consortium name="Lawrence Berkeley National Laboratory"/>
            <person name="Ahrendt S."/>
            <person name="Sahu N."/>
            <person name="Indic B."/>
            <person name="Wong-Bajracharya J."/>
            <person name="Merenyi Z."/>
            <person name="Ke H.-M."/>
            <person name="Monk M."/>
            <person name="Kocsube S."/>
            <person name="Drula E."/>
            <person name="Lipzen A."/>
            <person name="Balint B."/>
            <person name="Henrissat B."/>
            <person name="Andreopoulos B."/>
            <person name="Martin F.M."/>
            <person name="Harder C.B."/>
            <person name="Rigling D."/>
            <person name="Ford K.L."/>
            <person name="Foster G.D."/>
            <person name="Pangilinan J."/>
            <person name="Papanicolaou A."/>
            <person name="Barry K."/>
            <person name="LaButti K."/>
            <person name="Viragh M."/>
            <person name="Koriabine M."/>
            <person name="Yan M."/>
            <person name="Riley R."/>
            <person name="Champramary S."/>
            <person name="Plett K.L."/>
            <person name="Tsai I.J."/>
            <person name="Slot J."/>
            <person name="Sipos G."/>
            <person name="Plett J."/>
            <person name="Nagy L.G."/>
            <person name="Grigoriev I.V."/>
        </authorList>
    </citation>
    <scope>NUCLEOTIDE SEQUENCE</scope>
    <source>
        <strain evidence="2">CCBAS 213</strain>
    </source>
</reference>
<evidence type="ECO:0000256" key="1">
    <source>
        <dbReference type="SAM" id="MobiDB-lite"/>
    </source>
</evidence>
<gene>
    <name evidence="2" type="ORF">EV420DRAFT_1753815</name>
</gene>
<sequence length="146" mass="16362">MCVCGFGVLPISPRRNVTSCRRSKHKDIFSVLMSKTSRKLKITDIPKDTDKPDGEAVNPDTLKTVDQIVWEYSPTSSPVTEKRSLPKRNFQDVESNETSAKKRQKTALAPMNPILEDTSGSKEDHGTMPKADDACDESEMEGKKRY</sequence>
<dbReference type="RefSeq" id="XP_060322192.1">
    <property type="nucleotide sequence ID" value="XM_060480469.1"/>
</dbReference>
<keyword evidence="3" id="KW-1185">Reference proteome</keyword>
<evidence type="ECO:0000313" key="2">
    <source>
        <dbReference type="EMBL" id="KAK0436175.1"/>
    </source>
</evidence>
<accession>A0AA39MJX3</accession>
<dbReference type="AlphaFoldDB" id="A0AA39MJX3"/>
<proteinExistence type="predicted"/>
<comment type="caution">
    <text evidence="2">The sequence shown here is derived from an EMBL/GenBank/DDBJ whole genome shotgun (WGS) entry which is preliminary data.</text>
</comment>
<dbReference type="Proteomes" id="UP001175211">
    <property type="component" value="Unassembled WGS sequence"/>
</dbReference>